<dbReference type="eggNOG" id="KOG2425">
    <property type="taxonomic scope" value="Eukaryota"/>
</dbReference>
<protein>
    <submittedName>
        <fullName evidence="2">Cell morphogenesis protein Las1, putative (AFU_orthologue AFUA_5G12850)</fullName>
    </submittedName>
</protein>
<accession>C8V2G2</accession>
<dbReference type="GO" id="GO:0000460">
    <property type="term" value="P:maturation of 5.8S rRNA"/>
    <property type="evidence" value="ECO:0000318"/>
    <property type="project" value="GO_Central"/>
</dbReference>
<reference evidence="3" key="1">
    <citation type="journal article" date="2005" name="Nature">
        <title>Sequencing of Aspergillus nidulans and comparative analysis with A. fumigatus and A. oryzae.</title>
        <authorList>
            <person name="Galagan J.E."/>
            <person name="Calvo S.E."/>
            <person name="Cuomo C."/>
            <person name="Ma L.J."/>
            <person name="Wortman J.R."/>
            <person name="Batzoglou S."/>
            <person name="Lee S.I."/>
            <person name="Basturkmen M."/>
            <person name="Spevak C.C."/>
            <person name="Clutterbuck J."/>
            <person name="Kapitonov V."/>
            <person name="Jurka J."/>
            <person name="Scazzocchio C."/>
            <person name="Farman M."/>
            <person name="Butler J."/>
            <person name="Purcell S."/>
            <person name="Harris S."/>
            <person name="Braus G.H."/>
            <person name="Draht O."/>
            <person name="Busch S."/>
            <person name="D'Enfert C."/>
            <person name="Bouchier C."/>
            <person name="Goldman G.H."/>
            <person name="Bell-Pedersen D."/>
            <person name="Griffiths-Jones S."/>
            <person name="Doonan J.H."/>
            <person name="Yu J."/>
            <person name="Vienken K."/>
            <person name="Pain A."/>
            <person name="Freitag M."/>
            <person name="Selker E.U."/>
            <person name="Archer D.B."/>
            <person name="Penalva M.A."/>
            <person name="Oakley B.R."/>
            <person name="Momany M."/>
            <person name="Tanaka T."/>
            <person name="Kumagai T."/>
            <person name="Asai K."/>
            <person name="Machida M."/>
            <person name="Nierman W.C."/>
            <person name="Denning D.W."/>
            <person name="Caddick M."/>
            <person name="Hynes M."/>
            <person name="Paoletti M."/>
            <person name="Fischer R."/>
            <person name="Miller B."/>
            <person name="Dyer P."/>
            <person name="Sachs M.S."/>
            <person name="Osmani S.A."/>
            <person name="Birren B.W."/>
        </authorList>
    </citation>
    <scope>NUCLEOTIDE SEQUENCE [LARGE SCALE GENOMIC DNA]</scope>
    <source>
        <strain evidence="3">FGSC A4 / ATCC 38163 / CBS 112.46 / NRRL 194 / M139</strain>
    </source>
</reference>
<name>Q5AY08_EMENI</name>
<dbReference type="Proteomes" id="UP000000560">
    <property type="component" value="Chromosome I"/>
</dbReference>
<evidence type="ECO:0000313" key="2">
    <source>
        <dbReference type="EMBL" id="CBF71531.1"/>
    </source>
</evidence>
<dbReference type="InterPro" id="IPR007174">
    <property type="entry name" value="Las1"/>
</dbReference>
<dbReference type="GO" id="GO:0000470">
    <property type="term" value="P:maturation of LSU-rRNA"/>
    <property type="evidence" value="ECO:0000318"/>
    <property type="project" value="GO_Central"/>
</dbReference>
<dbReference type="OMA" id="WLWEWYW"/>
<dbReference type="HOGENOM" id="CLU_019519_0_0_1"/>
<reference evidence="3" key="2">
    <citation type="journal article" date="2009" name="Fungal Genet. Biol.">
        <title>The 2008 update of the Aspergillus nidulans genome annotation: a community effort.</title>
        <authorList>
            <person name="Wortman J.R."/>
            <person name="Gilsenan J.M."/>
            <person name="Joardar V."/>
            <person name="Deegan J."/>
            <person name="Clutterbuck J."/>
            <person name="Andersen M.R."/>
            <person name="Archer D."/>
            <person name="Bencina M."/>
            <person name="Braus G."/>
            <person name="Coutinho P."/>
            <person name="von Dohren H."/>
            <person name="Doonan J."/>
            <person name="Driessen A.J."/>
            <person name="Durek P."/>
            <person name="Espeso E."/>
            <person name="Fekete E."/>
            <person name="Flipphi M."/>
            <person name="Estrada C.G."/>
            <person name="Geysens S."/>
            <person name="Goldman G."/>
            <person name="de Groot P.W."/>
            <person name="Hansen K."/>
            <person name="Harris S.D."/>
            <person name="Heinekamp T."/>
            <person name="Helmstaedt K."/>
            <person name="Henrissat B."/>
            <person name="Hofmann G."/>
            <person name="Homan T."/>
            <person name="Horio T."/>
            <person name="Horiuchi H."/>
            <person name="James S."/>
            <person name="Jones M."/>
            <person name="Karaffa L."/>
            <person name="Karanyi Z."/>
            <person name="Kato M."/>
            <person name="Keller N."/>
            <person name="Kelly D.E."/>
            <person name="Kiel J.A."/>
            <person name="Kim J.M."/>
            <person name="van der Klei I.J."/>
            <person name="Klis F.M."/>
            <person name="Kovalchuk A."/>
            <person name="Krasevec N."/>
            <person name="Kubicek C.P."/>
            <person name="Liu B."/>
            <person name="Maccabe A."/>
            <person name="Meyer V."/>
            <person name="Mirabito P."/>
            <person name="Miskei M."/>
            <person name="Mos M."/>
            <person name="Mullins J."/>
            <person name="Nelson D.R."/>
            <person name="Nielsen J."/>
            <person name="Oakley B.R."/>
            <person name="Osmani S.A."/>
            <person name="Pakula T."/>
            <person name="Paszewski A."/>
            <person name="Paulsen I."/>
            <person name="Pilsyk S."/>
            <person name="Pocsi I."/>
            <person name="Punt P.J."/>
            <person name="Ram A.F."/>
            <person name="Ren Q."/>
            <person name="Robellet X."/>
            <person name="Robson G."/>
            <person name="Seiboth B."/>
            <person name="van Solingen P."/>
            <person name="Specht T."/>
            <person name="Sun J."/>
            <person name="Taheri-Talesh N."/>
            <person name="Takeshita N."/>
            <person name="Ussery D."/>
            <person name="vanKuyk P.A."/>
            <person name="Visser H."/>
            <person name="van de Vondervoort P.J."/>
            <person name="de Vries R.P."/>
            <person name="Walton J."/>
            <person name="Xiang X."/>
            <person name="Xiong Y."/>
            <person name="Zeng A.P."/>
            <person name="Brandt B.W."/>
            <person name="Cornell M.J."/>
            <person name="van den Hondel C.A."/>
            <person name="Visser J."/>
            <person name="Oliver S.G."/>
            <person name="Turner G."/>
        </authorList>
    </citation>
    <scope>GENOME REANNOTATION</scope>
    <source>
        <strain evidence="3">FGSC A4 / ATCC 38163 / CBS 112.46 / NRRL 194 / M139</strain>
    </source>
</reference>
<gene>
    <name evidence="2" type="ORF">ANIA_06822</name>
</gene>
<evidence type="ECO:0000313" key="3">
    <source>
        <dbReference type="Proteomes" id="UP000000560"/>
    </source>
</evidence>
<proteinExistence type="predicted"/>
<dbReference type="AlphaFoldDB" id="Q5AY08"/>
<dbReference type="OrthoDB" id="515692at2759"/>
<feature type="region of interest" description="Disordered" evidence="1">
    <location>
        <begin position="97"/>
        <end position="119"/>
    </location>
</feature>
<evidence type="ECO:0000256" key="1">
    <source>
        <dbReference type="SAM" id="MobiDB-lite"/>
    </source>
</evidence>
<dbReference type="EMBL" id="BN001301">
    <property type="protein sequence ID" value="CBF71531.1"/>
    <property type="molecule type" value="Genomic_DNA"/>
</dbReference>
<dbReference type="RefSeq" id="XP_664426.1">
    <property type="nucleotide sequence ID" value="XM_659334.1"/>
</dbReference>
<dbReference type="PANTHER" id="PTHR15002">
    <property type="entry name" value="RIBOSOMAL BIOGENESIS PROTEIN LAS1L"/>
    <property type="match status" value="1"/>
</dbReference>
<dbReference type="STRING" id="227321.Q5AY08"/>
<dbReference type="GO" id="GO:0005634">
    <property type="term" value="C:nucleus"/>
    <property type="evidence" value="ECO:0000318"/>
    <property type="project" value="GO_Central"/>
</dbReference>
<accession>Q5AY08</accession>
<dbReference type="GO" id="GO:0090730">
    <property type="term" value="C:Las1 complex"/>
    <property type="evidence" value="ECO:0007669"/>
    <property type="project" value="InterPro"/>
</dbReference>
<dbReference type="GO" id="GO:0004519">
    <property type="term" value="F:endonuclease activity"/>
    <property type="evidence" value="ECO:0007669"/>
    <property type="project" value="InterPro"/>
</dbReference>
<dbReference type="Pfam" id="PF04031">
    <property type="entry name" value="Las1"/>
    <property type="match status" value="1"/>
</dbReference>
<sequence length="351" mass="38063">MAKVIFTPWKRHSDLLAVRKQFYPPPEYDGPDLRSQACATVSAWKLRGNLPHPVEATALLTDAILHDDASKNSLYCDSGDVRSGVLSQAGAFLGSGNAINDGRSGDGGADGPPKKKRKVQRELAGVAARAVGILKEHRGGEAGEQGTASKPGWVLARIMLREGFLVPLEQRLNDTQSLTTSISKWDPFLQMVAEGDSSFLVTLAEAMVDELAFPASSLKSDPKSDPTLKGIYTWLDHILHSPQWESHRRLISLSYIRAICENSSSRNHWMTTLKERIVQVENGKKKGKGKGKRESNAGDLPVVAPAGEASTAGDSSGLLNINQEDIETLRRFGWEPAETSGWDSRALGVVG</sequence>
<feature type="region of interest" description="Disordered" evidence="1">
    <location>
        <begin position="281"/>
        <end position="317"/>
    </location>
</feature>
<keyword evidence="3" id="KW-1185">Reference proteome</keyword>
<dbReference type="InParanoid" id="Q5AY08"/>
<organism evidence="2 3">
    <name type="scientific">Emericella nidulans (strain FGSC A4 / ATCC 38163 / CBS 112.46 / NRRL 194 / M139)</name>
    <name type="common">Aspergillus nidulans</name>
    <dbReference type="NCBI Taxonomy" id="227321"/>
    <lineage>
        <taxon>Eukaryota</taxon>
        <taxon>Fungi</taxon>
        <taxon>Dikarya</taxon>
        <taxon>Ascomycota</taxon>
        <taxon>Pezizomycotina</taxon>
        <taxon>Eurotiomycetes</taxon>
        <taxon>Eurotiomycetidae</taxon>
        <taxon>Eurotiales</taxon>
        <taxon>Aspergillaceae</taxon>
        <taxon>Aspergillus</taxon>
        <taxon>Aspergillus subgen. Nidulantes</taxon>
    </lineage>
</organism>
<dbReference type="KEGG" id="ani:ANIA_06822"/>
<dbReference type="PANTHER" id="PTHR15002:SF0">
    <property type="entry name" value="RIBOSOMAL BIOGENESIS PROTEIN LAS1L"/>
    <property type="match status" value="1"/>
</dbReference>
<dbReference type="GeneID" id="2870499"/>